<organism evidence="3 4">
    <name type="scientific">Coemansia spiralis</name>
    <dbReference type="NCBI Taxonomy" id="417178"/>
    <lineage>
        <taxon>Eukaryota</taxon>
        <taxon>Fungi</taxon>
        <taxon>Fungi incertae sedis</taxon>
        <taxon>Zoopagomycota</taxon>
        <taxon>Kickxellomycotina</taxon>
        <taxon>Kickxellomycetes</taxon>
        <taxon>Kickxellales</taxon>
        <taxon>Kickxellaceae</taxon>
        <taxon>Coemansia</taxon>
    </lineage>
</organism>
<name>A0A9W8KXT4_9FUNG</name>
<dbReference type="AlphaFoldDB" id="A0A9W8KXT4"/>
<evidence type="ECO:0008006" key="5">
    <source>
        <dbReference type="Google" id="ProtNLM"/>
    </source>
</evidence>
<sequence>MHAQLTKDQIAFFHSNGYLIVPDFLTPEQLAMYKAESEVLANHCYERGDLVANWGCVVEPLGCGFVSDREITYETKTDCAQYINLRSQISPRELTQCTLNRFGSCAGQLMDSEDNVYLLNEQYIVKPPRTKAEFAWHQDVLYFSPKERTHVIVSVWTPLDDVCTDNGTVIVDPFPDPTNPGHYPCTDSPYENSKATFTANMTAGSALFMDGRLRHCSTANRSGKFRSVYMPQFSLGHMTKHGEEDTCTAFAVPIIAK</sequence>
<dbReference type="PANTHER" id="PTHR20883">
    <property type="entry name" value="PHYTANOYL-COA DIOXYGENASE DOMAIN CONTAINING 1"/>
    <property type="match status" value="1"/>
</dbReference>
<evidence type="ECO:0000256" key="1">
    <source>
        <dbReference type="ARBA" id="ARBA00001962"/>
    </source>
</evidence>
<dbReference type="OrthoDB" id="445007at2759"/>
<gene>
    <name evidence="3" type="ORF">GGI25_003809</name>
</gene>
<comment type="caution">
    <text evidence="3">The sequence shown here is derived from an EMBL/GenBank/DDBJ whole genome shotgun (WGS) entry which is preliminary data.</text>
</comment>
<dbReference type="Proteomes" id="UP001151518">
    <property type="component" value="Unassembled WGS sequence"/>
</dbReference>
<comment type="cofactor">
    <cofactor evidence="1">
        <name>Fe cation</name>
        <dbReference type="ChEBI" id="CHEBI:24875"/>
    </cofactor>
</comment>
<proteinExistence type="inferred from homology"/>
<evidence type="ECO:0000256" key="2">
    <source>
        <dbReference type="ARBA" id="ARBA00005830"/>
    </source>
</evidence>
<evidence type="ECO:0000313" key="4">
    <source>
        <dbReference type="Proteomes" id="UP001151518"/>
    </source>
</evidence>
<reference evidence="3" key="1">
    <citation type="submission" date="2022-07" db="EMBL/GenBank/DDBJ databases">
        <title>Phylogenomic reconstructions and comparative analyses of Kickxellomycotina fungi.</title>
        <authorList>
            <person name="Reynolds N.K."/>
            <person name="Stajich J.E."/>
            <person name="Barry K."/>
            <person name="Grigoriev I.V."/>
            <person name="Crous P."/>
            <person name="Smith M.E."/>
        </authorList>
    </citation>
    <scope>NUCLEOTIDE SEQUENCE</scope>
    <source>
        <strain evidence="3">NRRL 3115</strain>
    </source>
</reference>
<protein>
    <recommendedName>
        <fullName evidence="5">Phytanoyl-CoA dioxygenase family protein</fullName>
    </recommendedName>
</protein>
<comment type="similarity">
    <text evidence="2">Belongs to the PhyH family.</text>
</comment>
<dbReference type="Gene3D" id="2.60.120.620">
    <property type="entry name" value="q2cbj1_9rhob like domain"/>
    <property type="match status" value="1"/>
</dbReference>
<dbReference type="InterPro" id="IPR008775">
    <property type="entry name" value="Phytyl_CoA_dOase-like"/>
</dbReference>
<dbReference type="Pfam" id="PF05721">
    <property type="entry name" value="PhyH"/>
    <property type="match status" value="1"/>
</dbReference>
<accession>A0A9W8KXT4</accession>
<dbReference type="SUPFAM" id="SSF51197">
    <property type="entry name" value="Clavaminate synthase-like"/>
    <property type="match status" value="1"/>
</dbReference>
<evidence type="ECO:0000313" key="3">
    <source>
        <dbReference type="EMBL" id="KAJ2675972.1"/>
    </source>
</evidence>
<dbReference type="EMBL" id="JANBTW010000044">
    <property type="protein sequence ID" value="KAJ2675972.1"/>
    <property type="molecule type" value="Genomic_DNA"/>
</dbReference>
<dbReference type="PANTHER" id="PTHR20883:SF46">
    <property type="entry name" value="PHYTANOYL-COA HYDROXYLASE"/>
    <property type="match status" value="1"/>
</dbReference>